<dbReference type="GO" id="GO:0005886">
    <property type="term" value="C:plasma membrane"/>
    <property type="evidence" value="ECO:0007669"/>
    <property type="project" value="UniProtKB-SubCell"/>
</dbReference>
<feature type="transmembrane region" description="Helical" evidence="11">
    <location>
        <begin position="72"/>
        <end position="94"/>
    </location>
</feature>
<evidence type="ECO:0000259" key="12">
    <source>
        <dbReference type="Pfam" id="PF00884"/>
    </source>
</evidence>
<evidence type="ECO:0000256" key="10">
    <source>
        <dbReference type="PIRSR" id="PIRSR005091-3"/>
    </source>
</evidence>
<dbReference type="AlphaFoldDB" id="A0A845F1X5"/>
<feature type="transmembrane region" description="Helical" evidence="11">
    <location>
        <begin position="159"/>
        <end position="180"/>
    </location>
</feature>
<evidence type="ECO:0000256" key="11">
    <source>
        <dbReference type="SAM" id="Phobius"/>
    </source>
</evidence>
<dbReference type="InterPro" id="IPR012160">
    <property type="entry name" value="LtaS-like"/>
</dbReference>
<evidence type="ECO:0000256" key="8">
    <source>
        <dbReference type="PIRSR" id="PIRSR005091-1"/>
    </source>
</evidence>
<comment type="subcellular location">
    <subcellularLocation>
        <location evidence="1">Cell membrane</location>
        <topology evidence="1">Multi-pass membrane protein</topology>
    </subcellularLocation>
</comment>
<dbReference type="PANTHER" id="PTHR47371:SF1">
    <property type="entry name" value="LIPOTEICHOIC ACID SYNTHASE-LIKE YQGS"/>
    <property type="match status" value="1"/>
</dbReference>
<sequence>MMDVERRKEKDLWRFYFLLIALLSLKTYLVYRFEFTFSLNGIGEELFLMINSIGSIALLLGIGLFRKQSKPGLMLAVYFVLSALLYCNILYYRFYIDFVTVPVLFQFGNVGGLGQSTVELLNLYDPFIVFDSIVLFWLLKRKGLHKLALSRKLKKRTAISSVAVLLCTAALALIMHPLLFEKSYDRELFVKSLGAYTYHVYDIGFNSFTSINSAFADDTELSEIENYVKDKEVEPSSYEGIANGKNLILISLESTQAFMLNESVDGEEATPFLNKLKEDSFFFPNFYHQTAQGKTSDAEFMIDSSLYPLSGGSVFVRKPQNEFLSLPEALNKEGYTTTSFHGNDREFWNRSEMYETLGYDRFYSKKDFDVSDENSINYGLKDIPFFKQSIPYLKELEQPYSAKFLTLTNHFPYLLEEEDTMISLPETEEEVVNRYFATVRYEDESIKTFFEEMKAAGLYEDSIFVLYGDHYGLSETYDKALGEYLGKEIGPVEHVDLQKVPLIIHIPGEDGEVINTVGGQVDLKPTILELLGVEESKSLNFGTSLFSEKRKDLVIFRDGSFVTKNLIYTKNTCYNKESTSKTNRNKCARYFGDVQDELDYSDQVIYGDLLRFIQ</sequence>
<dbReference type="GO" id="GO:0046872">
    <property type="term" value="F:metal ion binding"/>
    <property type="evidence" value="ECO:0007669"/>
    <property type="project" value="UniProtKB-KW"/>
</dbReference>
<dbReference type="Pfam" id="PF00884">
    <property type="entry name" value="Sulfatase"/>
    <property type="match status" value="1"/>
</dbReference>
<keyword evidence="3 7" id="KW-1003">Cell membrane</keyword>
<organism evidence="13 14">
    <name type="scientific">Guptibacillus hwajinpoensis</name>
    <dbReference type="NCBI Taxonomy" id="208199"/>
    <lineage>
        <taxon>Bacteria</taxon>
        <taxon>Bacillati</taxon>
        <taxon>Bacillota</taxon>
        <taxon>Bacilli</taxon>
        <taxon>Bacillales</taxon>
        <taxon>Guptibacillaceae</taxon>
        <taxon>Guptibacillus</taxon>
    </lineage>
</organism>
<feature type="active site" evidence="8">
    <location>
        <position position="295"/>
    </location>
</feature>
<keyword evidence="9" id="KW-0479">Metal-binding</keyword>
<evidence type="ECO:0000256" key="3">
    <source>
        <dbReference type="ARBA" id="ARBA00022475"/>
    </source>
</evidence>
<evidence type="ECO:0000256" key="1">
    <source>
        <dbReference type="ARBA" id="ARBA00004651"/>
    </source>
</evidence>
<evidence type="ECO:0000256" key="4">
    <source>
        <dbReference type="ARBA" id="ARBA00022692"/>
    </source>
</evidence>
<feature type="binding site" evidence="9">
    <location>
        <position position="410"/>
    </location>
    <ligand>
        <name>substrate</name>
    </ligand>
</feature>
<feature type="domain" description="Sulfatase N-terminal" evidence="12">
    <location>
        <begin position="245"/>
        <end position="533"/>
    </location>
</feature>
<feature type="binding site" evidence="10">
    <location>
        <position position="470"/>
    </location>
    <ligand>
        <name>Mn(2+)</name>
        <dbReference type="ChEBI" id="CHEBI:29035"/>
    </ligand>
</feature>
<evidence type="ECO:0000256" key="2">
    <source>
        <dbReference type="ARBA" id="ARBA00009983"/>
    </source>
</evidence>
<name>A0A845F1X5_9BACL</name>
<feature type="transmembrane region" description="Helical" evidence="11">
    <location>
        <begin position="121"/>
        <end position="139"/>
    </location>
</feature>
<evidence type="ECO:0000256" key="7">
    <source>
        <dbReference type="PIRNR" id="PIRNR005091"/>
    </source>
</evidence>
<dbReference type="PANTHER" id="PTHR47371">
    <property type="entry name" value="LIPOTEICHOIC ACID SYNTHASE"/>
    <property type="match status" value="1"/>
</dbReference>
<protein>
    <submittedName>
        <fullName evidence="13">Sulfatase-like hydrolase/transferase</fullName>
    </submittedName>
</protein>
<dbReference type="InterPro" id="IPR000917">
    <property type="entry name" value="Sulfatase_N"/>
</dbReference>
<feature type="transmembrane region" description="Helical" evidence="11">
    <location>
        <begin position="46"/>
        <end position="65"/>
    </location>
</feature>
<reference evidence="13 14" key="1">
    <citation type="submission" date="2019-11" db="EMBL/GenBank/DDBJ databases">
        <title>Genome sequences of 17 halophilic strains isolated from different environments.</title>
        <authorList>
            <person name="Furrow R.E."/>
        </authorList>
    </citation>
    <scope>NUCLEOTIDE SEQUENCE [LARGE SCALE GENOMIC DNA]</scope>
    <source>
        <strain evidence="13 14">22506_14_FS</strain>
    </source>
</reference>
<dbReference type="EMBL" id="WMEY01000004">
    <property type="protein sequence ID" value="MYL64687.1"/>
    <property type="molecule type" value="Genomic_DNA"/>
</dbReference>
<dbReference type="PIRSF" id="PIRSF005091">
    <property type="entry name" value="Mmb_sulf_HI1246"/>
    <property type="match status" value="1"/>
</dbReference>
<feature type="binding site" evidence="10">
    <location>
        <position position="295"/>
    </location>
    <ligand>
        <name>Mn(2+)</name>
        <dbReference type="ChEBI" id="CHEBI:29035"/>
    </ligand>
</feature>
<accession>A0A845F1X5</accession>
<keyword evidence="13" id="KW-0808">Transferase</keyword>
<dbReference type="GO" id="GO:0016787">
    <property type="term" value="F:hydrolase activity"/>
    <property type="evidence" value="ECO:0007669"/>
    <property type="project" value="UniProtKB-KW"/>
</dbReference>
<keyword evidence="13" id="KW-0378">Hydrolase</keyword>
<evidence type="ECO:0000256" key="9">
    <source>
        <dbReference type="PIRSR" id="PIRSR005091-2"/>
    </source>
</evidence>
<evidence type="ECO:0000256" key="6">
    <source>
        <dbReference type="ARBA" id="ARBA00023136"/>
    </source>
</evidence>
<comment type="caution">
    <text evidence="13">The sequence shown here is derived from an EMBL/GenBank/DDBJ whole genome shotgun (WGS) entry which is preliminary data.</text>
</comment>
<dbReference type="Proteomes" id="UP000447833">
    <property type="component" value="Unassembled WGS sequence"/>
</dbReference>
<evidence type="ECO:0000313" key="13">
    <source>
        <dbReference type="EMBL" id="MYL64687.1"/>
    </source>
</evidence>
<feature type="binding site" evidence="10">
    <location>
        <position position="253"/>
    </location>
    <ligand>
        <name>Mn(2+)</name>
        <dbReference type="ChEBI" id="CHEBI:29035"/>
    </ligand>
</feature>
<dbReference type="CDD" id="cd16015">
    <property type="entry name" value="LTA_synthase"/>
    <property type="match status" value="1"/>
</dbReference>
<dbReference type="InterPro" id="IPR050448">
    <property type="entry name" value="OpgB/LTA_synthase_biosynth"/>
</dbReference>
<dbReference type="SUPFAM" id="SSF53649">
    <property type="entry name" value="Alkaline phosphatase-like"/>
    <property type="match status" value="1"/>
</dbReference>
<comment type="similarity">
    <text evidence="2 7">Belongs to the LTA synthase family.</text>
</comment>
<feature type="binding site" evidence="10">
    <location>
        <position position="469"/>
    </location>
    <ligand>
        <name>Mn(2+)</name>
        <dbReference type="ChEBI" id="CHEBI:29035"/>
    </ligand>
</feature>
<keyword evidence="9" id="KW-0464">Manganese</keyword>
<dbReference type="Gene3D" id="3.40.720.10">
    <property type="entry name" value="Alkaline Phosphatase, subunit A"/>
    <property type="match status" value="1"/>
</dbReference>
<evidence type="ECO:0000256" key="5">
    <source>
        <dbReference type="ARBA" id="ARBA00022989"/>
    </source>
</evidence>
<dbReference type="GO" id="GO:0016740">
    <property type="term" value="F:transferase activity"/>
    <property type="evidence" value="ECO:0007669"/>
    <property type="project" value="UniProtKB-KW"/>
</dbReference>
<dbReference type="Gene3D" id="3.30.1120.170">
    <property type="match status" value="1"/>
</dbReference>
<keyword evidence="6 7" id="KW-0472">Membrane</keyword>
<evidence type="ECO:0000313" key="14">
    <source>
        <dbReference type="Proteomes" id="UP000447833"/>
    </source>
</evidence>
<keyword evidence="5 11" id="KW-1133">Transmembrane helix</keyword>
<dbReference type="InterPro" id="IPR017850">
    <property type="entry name" value="Alkaline_phosphatase_core_sf"/>
</dbReference>
<keyword evidence="4 11" id="KW-0812">Transmembrane</keyword>
<gene>
    <name evidence="13" type="ORF">GLW07_15115</name>
</gene>
<proteinExistence type="inferred from homology"/>
<feature type="transmembrane region" description="Helical" evidence="11">
    <location>
        <begin position="12"/>
        <end position="31"/>
    </location>
</feature>